<keyword evidence="5" id="KW-1185">Reference proteome</keyword>
<organism evidence="4 5">
    <name type="scientific">Hibiscus sabdariffa</name>
    <name type="common">roselle</name>
    <dbReference type="NCBI Taxonomy" id="183260"/>
    <lineage>
        <taxon>Eukaryota</taxon>
        <taxon>Viridiplantae</taxon>
        <taxon>Streptophyta</taxon>
        <taxon>Embryophyta</taxon>
        <taxon>Tracheophyta</taxon>
        <taxon>Spermatophyta</taxon>
        <taxon>Magnoliopsida</taxon>
        <taxon>eudicotyledons</taxon>
        <taxon>Gunneridae</taxon>
        <taxon>Pentapetalae</taxon>
        <taxon>rosids</taxon>
        <taxon>malvids</taxon>
        <taxon>Malvales</taxon>
        <taxon>Malvaceae</taxon>
        <taxon>Malvoideae</taxon>
        <taxon>Hibiscus</taxon>
    </lineage>
</organism>
<dbReference type="CDD" id="cd00590">
    <property type="entry name" value="RRM_SF"/>
    <property type="match status" value="1"/>
</dbReference>
<dbReference type="InterPro" id="IPR000504">
    <property type="entry name" value="RRM_dom"/>
</dbReference>
<dbReference type="Gene3D" id="3.30.70.330">
    <property type="match status" value="1"/>
</dbReference>
<dbReference type="SMART" id="SM00360">
    <property type="entry name" value="RRM"/>
    <property type="match status" value="1"/>
</dbReference>
<comment type="caution">
    <text evidence="4">The sequence shown here is derived from an EMBL/GenBank/DDBJ whole genome shotgun (WGS) entry which is preliminary data.</text>
</comment>
<evidence type="ECO:0000256" key="1">
    <source>
        <dbReference type="PROSITE-ProRule" id="PRU00176"/>
    </source>
</evidence>
<accession>A0ABR2EMF4</accession>
<gene>
    <name evidence="4" type="ORF">V6N12_011237</name>
</gene>
<proteinExistence type="predicted"/>
<evidence type="ECO:0000259" key="3">
    <source>
        <dbReference type="PROSITE" id="PS50102"/>
    </source>
</evidence>
<protein>
    <recommendedName>
        <fullName evidence="3">RRM domain-containing protein</fullName>
    </recommendedName>
</protein>
<feature type="domain" description="RRM" evidence="3">
    <location>
        <begin position="12"/>
        <end position="91"/>
    </location>
</feature>
<keyword evidence="1" id="KW-0694">RNA-binding</keyword>
<dbReference type="InterPro" id="IPR012677">
    <property type="entry name" value="Nucleotide-bd_a/b_plait_sf"/>
</dbReference>
<dbReference type="Pfam" id="PF00076">
    <property type="entry name" value="RRM_1"/>
    <property type="match status" value="1"/>
</dbReference>
<dbReference type="SUPFAM" id="SSF54928">
    <property type="entry name" value="RNA-binding domain, RBD"/>
    <property type="match status" value="1"/>
</dbReference>
<sequence length="155" mass="18192">MEERGTRGRQVITIYVNGIAERLHWKGLWLLFSRHGEVFDAYIANKRNMEGKKFGFARTSNKADADANRMIERLNNFRLFGSKITVSLARFQTRQSYWRRVFLGTRNDKQMKDNAINKEAKDRISSPETEKKEGNDGKKRNRKCTGQHGLKFLEY</sequence>
<reference evidence="4 5" key="1">
    <citation type="journal article" date="2024" name="G3 (Bethesda)">
        <title>Genome assembly of Hibiscus sabdariffa L. provides insights into metabolisms of medicinal natural products.</title>
        <authorList>
            <person name="Kim T."/>
        </authorList>
    </citation>
    <scope>NUCLEOTIDE SEQUENCE [LARGE SCALE GENOMIC DNA]</scope>
    <source>
        <strain evidence="4">TK-2024</strain>
        <tissue evidence="4">Old leaves</tissue>
    </source>
</reference>
<evidence type="ECO:0000313" key="4">
    <source>
        <dbReference type="EMBL" id="KAK8563182.1"/>
    </source>
</evidence>
<dbReference type="Proteomes" id="UP001472677">
    <property type="component" value="Unassembled WGS sequence"/>
</dbReference>
<feature type="region of interest" description="Disordered" evidence="2">
    <location>
        <begin position="112"/>
        <end position="148"/>
    </location>
</feature>
<evidence type="ECO:0000256" key="2">
    <source>
        <dbReference type="SAM" id="MobiDB-lite"/>
    </source>
</evidence>
<dbReference type="InterPro" id="IPR035979">
    <property type="entry name" value="RBD_domain_sf"/>
</dbReference>
<dbReference type="PROSITE" id="PS50102">
    <property type="entry name" value="RRM"/>
    <property type="match status" value="1"/>
</dbReference>
<feature type="compositionally biased region" description="Basic and acidic residues" evidence="2">
    <location>
        <begin position="112"/>
        <end position="138"/>
    </location>
</feature>
<name>A0ABR2EMF4_9ROSI</name>
<evidence type="ECO:0000313" key="5">
    <source>
        <dbReference type="Proteomes" id="UP001472677"/>
    </source>
</evidence>
<dbReference type="EMBL" id="JBBPBM010000012">
    <property type="protein sequence ID" value="KAK8563182.1"/>
    <property type="molecule type" value="Genomic_DNA"/>
</dbReference>